<dbReference type="RefSeq" id="WP_188619570.1">
    <property type="nucleotide sequence ID" value="NZ_BMJE01000001.1"/>
</dbReference>
<dbReference type="Proteomes" id="UP000615760">
    <property type="component" value="Unassembled WGS sequence"/>
</dbReference>
<feature type="transmembrane region" description="Helical" evidence="5">
    <location>
        <begin position="69"/>
        <end position="91"/>
    </location>
</feature>
<name>A0ABQ1JF50_9FLAO</name>
<keyword evidence="7" id="KW-1185">Reference proteome</keyword>
<evidence type="ECO:0000256" key="5">
    <source>
        <dbReference type="SAM" id="Phobius"/>
    </source>
</evidence>
<dbReference type="InterPro" id="IPR019109">
    <property type="entry name" value="MamF_MmsF"/>
</dbReference>
<comment type="subcellular location">
    <subcellularLocation>
        <location evidence="1">Membrane</location>
        <topology evidence="1">Multi-pass membrane protein</topology>
    </subcellularLocation>
</comment>
<proteinExistence type="predicted"/>
<evidence type="ECO:0000256" key="1">
    <source>
        <dbReference type="ARBA" id="ARBA00004141"/>
    </source>
</evidence>
<organism evidence="6 7">
    <name type="scientific">Flavobacterium suaedae</name>
    <dbReference type="NCBI Taxonomy" id="1767027"/>
    <lineage>
        <taxon>Bacteria</taxon>
        <taxon>Pseudomonadati</taxon>
        <taxon>Bacteroidota</taxon>
        <taxon>Flavobacteriia</taxon>
        <taxon>Flavobacteriales</taxon>
        <taxon>Flavobacteriaceae</taxon>
        <taxon>Flavobacterium</taxon>
    </lineage>
</organism>
<evidence type="ECO:0000313" key="6">
    <source>
        <dbReference type="EMBL" id="GGB67343.1"/>
    </source>
</evidence>
<evidence type="ECO:0008006" key="8">
    <source>
        <dbReference type="Google" id="ProtNLM"/>
    </source>
</evidence>
<feature type="transmembrane region" description="Helical" evidence="5">
    <location>
        <begin position="44"/>
        <end position="63"/>
    </location>
</feature>
<accession>A0ABQ1JF50</accession>
<keyword evidence="4 5" id="KW-0472">Membrane</keyword>
<sequence>MNNINNNNTVQEGKTMAIVSYVTIFGTIIALIMNLEKKNAFTSFHVRQALGLLLTFMALGYPIGSFNSWLVTLPFYIFFFVLWIYGFIGAVQGRTYLIPLLGNVYQKIFKSL</sequence>
<dbReference type="EMBL" id="BMJE01000001">
    <property type="protein sequence ID" value="GGB67343.1"/>
    <property type="molecule type" value="Genomic_DNA"/>
</dbReference>
<evidence type="ECO:0000313" key="7">
    <source>
        <dbReference type="Proteomes" id="UP000615760"/>
    </source>
</evidence>
<evidence type="ECO:0000256" key="3">
    <source>
        <dbReference type="ARBA" id="ARBA00022989"/>
    </source>
</evidence>
<keyword evidence="3 5" id="KW-1133">Transmembrane helix</keyword>
<reference evidence="7" key="1">
    <citation type="journal article" date="2019" name="Int. J. Syst. Evol. Microbiol.">
        <title>The Global Catalogue of Microorganisms (GCM) 10K type strain sequencing project: providing services to taxonomists for standard genome sequencing and annotation.</title>
        <authorList>
            <consortium name="The Broad Institute Genomics Platform"/>
            <consortium name="The Broad Institute Genome Sequencing Center for Infectious Disease"/>
            <person name="Wu L."/>
            <person name="Ma J."/>
        </authorList>
    </citation>
    <scope>NUCLEOTIDE SEQUENCE [LARGE SCALE GENOMIC DNA]</scope>
    <source>
        <strain evidence="7">CGMCC 1.15461</strain>
    </source>
</reference>
<protein>
    <recommendedName>
        <fullName evidence="8">DUF4870 domain-containing protein</fullName>
    </recommendedName>
</protein>
<keyword evidence="2 5" id="KW-0812">Transmembrane</keyword>
<comment type="caution">
    <text evidence="6">The sequence shown here is derived from an EMBL/GenBank/DDBJ whole genome shotgun (WGS) entry which is preliminary data.</text>
</comment>
<evidence type="ECO:0000256" key="2">
    <source>
        <dbReference type="ARBA" id="ARBA00022692"/>
    </source>
</evidence>
<dbReference type="Pfam" id="PF09685">
    <property type="entry name" value="MamF_MmsF"/>
    <property type="match status" value="1"/>
</dbReference>
<evidence type="ECO:0000256" key="4">
    <source>
        <dbReference type="ARBA" id="ARBA00023136"/>
    </source>
</evidence>
<gene>
    <name evidence="6" type="ORF">GCM10007424_04180</name>
</gene>
<feature type="transmembrane region" description="Helical" evidence="5">
    <location>
        <begin position="15"/>
        <end position="32"/>
    </location>
</feature>